<organism evidence="1 2">
    <name type="scientific">Candidatus Woykebacteria bacterium RBG_16_44_10</name>
    <dbReference type="NCBI Taxonomy" id="1802597"/>
    <lineage>
        <taxon>Bacteria</taxon>
        <taxon>Candidatus Woykeibacteriota</taxon>
    </lineage>
</organism>
<evidence type="ECO:0000313" key="1">
    <source>
        <dbReference type="EMBL" id="OGY26498.1"/>
    </source>
</evidence>
<dbReference type="Proteomes" id="UP000177588">
    <property type="component" value="Unassembled WGS sequence"/>
</dbReference>
<proteinExistence type="predicted"/>
<dbReference type="STRING" id="1802597.A2Z24_00815"/>
<protein>
    <recommendedName>
        <fullName evidence="3">DUF1508 domain-containing protein</fullName>
    </recommendedName>
</protein>
<comment type="caution">
    <text evidence="1">The sequence shown here is derived from an EMBL/GenBank/DDBJ whole genome shotgun (WGS) entry which is preliminary data.</text>
</comment>
<name>A0A1G1WFL1_9BACT</name>
<gene>
    <name evidence="1" type="ORF">A2Z24_00815</name>
</gene>
<evidence type="ECO:0008006" key="3">
    <source>
        <dbReference type="Google" id="ProtNLM"/>
    </source>
</evidence>
<dbReference type="EMBL" id="MHCT01000006">
    <property type="protein sequence ID" value="OGY26498.1"/>
    <property type="molecule type" value="Genomic_DNA"/>
</dbReference>
<sequence>MSSDNTLFLRTNGSKYFLYESFGDDWSLERQHEIGSYRTLKQAILAAQKYITEKGVEYNLRPMLE</sequence>
<dbReference type="AlphaFoldDB" id="A0A1G1WFL1"/>
<evidence type="ECO:0000313" key="2">
    <source>
        <dbReference type="Proteomes" id="UP000177588"/>
    </source>
</evidence>
<accession>A0A1G1WFL1</accession>
<reference evidence="1 2" key="1">
    <citation type="journal article" date="2016" name="Nat. Commun.">
        <title>Thousands of microbial genomes shed light on interconnected biogeochemical processes in an aquifer system.</title>
        <authorList>
            <person name="Anantharaman K."/>
            <person name="Brown C.T."/>
            <person name="Hug L.A."/>
            <person name="Sharon I."/>
            <person name="Castelle C.J."/>
            <person name="Probst A.J."/>
            <person name="Thomas B.C."/>
            <person name="Singh A."/>
            <person name="Wilkins M.J."/>
            <person name="Karaoz U."/>
            <person name="Brodie E.L."/>
            <person name="Williams K.H."/>
            <person name="Hubbard S.S."/>
            <person name="Banfield J.F."/>
        </authorList>
    </citation>
    <scope>NUCLEOTIDE SEQUENCE [LARGE SCALE GENOMIC DNA]</scope>
</reference>